<protein>
    <submittedName>
        <fullName evidence="1">Uncharacterized protein</fullName>
    </submittedName>
</protein>
<sequence>MPNKKQSFEEFYKELKPSIKECYHKDEYCSSKIIKAHSIQNNRILNKISKDGIVIGMQPTFNSSNFKIGAKNIGRKKASTFTGFCDYHDNKIFKPIEENDYQPGNREQEFVFAYRAASCGYWHKKFNLELTRNGIDKIAKNMSSPPEPIHSLQLGIDEGYKLVSELRVFFNVCLGKNNYWKIKTYVVVFNEEYPLAASSAITPTHDFLGNRVNYIERVKPNVFPLMVNVFPQNGKTYVLLGYKHRDSGKYDYIREQLAGKPEKELKELVSNLILVNIENFYLSPDLWDKYGAEKQGEITKYFSETIYKDPHKIYDKKIQLFV</sequence>
<accession>A0A1F4U7H3</accession>
<organism evidence="1 2">
    <name type="scientific">candidate division WOR-1 bacterium RIFOXYC2_FULL_46_14</name>
    <dbReference type="NCBI Taxonomy" id="1802587"/>
    <lineage>
        <taxon>Bacteria</taxon>
        <taxon>Bacillati</taxon>
        <taxon>Saganbacteria</taxon>
    </lineage>
</organism>
<dbReference type="AlphaFoldDB" id="A0A1F4U7H3"/>
<name>A0A1F4U7H3_UNCSA</name>
<dbReference type="EMBL" id="MEUJ01000002">
    <property type="protein sequence ID" value="OGC40871.1"/>
    <property type="molecule type" value="Genomic_DNA"/>
</dbReference>
<comment type="caution">
    <text evidence="1">The sequence shown here is derived from an EMBL/GenBank/DDBJ whole genome shotgun (WGS) entry which is preliminary data.</text>
</comment>
<proteinExistence type="predicted"/>
<evidence type="ECO:0000313" key="1">
    <source>
        <dbReference type="EMBL" id="OGC40871.1"/>
    </source>
</evidence>
<evidence type="ECO:0000313" key="2">
    <source>
        <dbReference type="Proteomes" id="UP000179242"/>
    </source>
</evidence>
<gene>
    <name evidence="1" type="ORF">A2438_01080</name>
</gene>
<dbReference type="Proteomes" id="UP000179242">
    <property type="component" value="Unassembled WGS sequence"/>
</dbReference>
<reference evidence="1 2" key="1">
    <citation type="journal article" date="2016" name="Nat. Commun.">
        <title>Thousands of microbial genomes shed light on interconnected biogeochemical processes in an aquifer system.</title>
        <authorList>
            <person name="Anantharaman K."/>
            <person name="Brown C.T."/>
            <person name="Hug L.A."/>
            <person name="Sharon I."/>
            <person name="Castelle C.J."/>
            <person name="Probst A.J."/>
            <person name="Thomas B.C."/>
            <person name="Singh A."/>
            <person name="Wilkins M.J."/>
            <person name="Karaoz U."/>
            <person name="Brodie E.L."/>
            <person name="Williams K.H."/>
            <person name="Hubbard S.S."/>
            <person name="Banfield J.F."/>
        </authorList>
    </citation>
    <scope>NUCLEOTIDE SEQUENCE [LARGE SCALE GENOMIC DNA]</scope>
</reference>